<dbReference type="CDD" id="cd06664">
    <property type="entry name" value="IscU_like"/>
    <property type="match status" value="1"/>
</dbReference>
<dbReference type="Proteomes" id="UP000070457">
    <property type="component" value="Unassembled WGS sequence"/>
</dbReference>
<dbReference type="InterPro" id="IPR002871">
    <property type="entry name" value="NIF_FeS_clus_asmbl_NifU_N"/>
</dbReference>
<evidence type="ECO:0000259" key="1">
    <source>
        <dbReference type="Pfam" id="PF01592"/>
    </source>
</evidence>
<dbReference type="STRING" id="1617426.TR69_WS6001001507"/>
<proteinExistence type="predicted"/>
<dbReference type="GO" id="GO:0005506">
    <property type="term" value="F:iron ion binding"/>
    <property type="evidence" value="ECO:0007669"/>
    <property type="project" value="InterPro"/>
</dbReference>
<accession>A0A136LVL1</accession>
<organism evidence="2 3">
    <name type="scientific">candidate division WS6 bacterium OLB20</name>
    <dbReference type="NCBI Taxonomy" id="1617426"/>
    <lineage>
        <taxon>Bacteria</taxon>
        <taxon>Candidatus Dojkabacteria</taxon>
    </lineage>
</organism>
<comment type="caution">
    <text evidence="2">The sequence shown here is derived from an EMBL/GenBank/DDBJ whole genome shotgun (WGS) entry which is preliminary data.</text>
</comment>
<gene>
    <name evidence="2" type="primary">nifU</name>
    <name evidence="2" type="ORF">TR69_WS6001001507</name>
</gene>
<protein>
    <submittedName>
        <fullName evidence="2">NifU-like protein</fullName>
    </submittedName>
</protein>
<dbReference type="Gene3D" id="3.90.1010.10">
    <property type="match status" value="1"/>
</dbReference>
<dbReference type="PANTHER" id="PTHR10093">
    <property type="entry name" value="IRON-SULFUR CLUSTER ASSEMBLY ENZYME NIFU HOMOLOG"/>
    <property type="match status" value="1"/>
</dbReference>
<evidence type="ECO:0000313" key="3">
    <source>
        <dbReference type="Proteomes" id="UP000070457"/>
    </source>
</evidence>
<dbReference type="GO" id="GO:0051536">
    <property type="term" value="F:iron-sulfur cluster binding"/>
    <property type="evidence" value="ECO:0007669"/>
    <property type="project" value="InterPro"/>
</dbReference>
<dbReference type="SUPFAM" id="SSF82649">
    <property type="entry name" value="SufE/NifU"/>
    <property type="match status" value="1"/>
</dbReference>
<dbReference type="EMBL" id="JYNZ01000007">
    <property type="protein sequence ID" value="KXK25704.1"/>
    <property type="molecule type" value="Genomic_DNA"/>
</dbReference>
<name>A0A136LVL1_9BACT</name>
<dbReference type="Pfam" id="PF01592">
    <property type="entry name" value="NifU_N"/>
    <property type="match status" value="1"/>
</dbReference>
<dbReference type="GO" id="GO:0016226">
    <property type="term" value="P:iron-sulfur cluster assembly"/>
    <property type="evidence" value="ECO:0007669"/>
    <property type="project" value="InterPro"/>
</dbReference>
<evidence type="ECO:0000313" key="2">
    <source>
        <dbReference type="EMBL" id="KXK25704.1"/>
    </source>
</evidence>
<sequence length="120" mass="13201">MDMYREALLDHYQNPRNFGELVDADVTIELENSHCGDRVVLFLKFADGFVTEASFEGEGCAIAIAAGSVLTEHIIGKPVTELKDFRLEDLMNLLKVELTVSRAKCAALSVDALQKALAEN</sequence>
<reference evidence="2 3" key="1">
    <citation type="submission" date="2015-02" db="EMBL/GenBank/DDBJ databases">
        <title>Improved understanding of the partial-nitritation anammox process through 23 genomes representing the majority of the microbial community.</title>
        <authorList>
            <person name="Speth D.R."/>
            <person name="In T Zandt M."/>
            <person name="Guerrero Cruz S."/>
            <person name="Jetten M.S."/>
            <person name="Dutilh B.E."/>
        </authorList>
    </citation>
    <scope>NUCLEOTIDE SEQUENCE [LARGE SCALE GENOMIC DNA]</scope>
    <source>
        <strain evidence="2">OLB20</strain>
    </source>
</reference>
<dbReference type="PATRIC" id="fig|1617426.3.peg.1485"/>
<dbReference type="AlphaFoldDB" id="A0A136LVL1"/>
<feature type="domain" description="NIF system FeS cluster assembly NifU N-terminal" evidence="1">
    <location>
        <begin position="3"/>
        <end position="118"/>
    </location>
</feature>